<protein>
    <submittedName>
        <fullName evidence="1">Uncharacterized protein</fullName>
    </submittedName>
</protein>
<dbReference type="EMBL" id="LAZR01002620">
    <property type="protein sequence ID" value="KKN27650.1"/>
    <property type="molecule type" value="Genomic_DNA"/>
</dbReference>
<accession>A0A0F9P6X6</accession>
<comment type="caution">
    <text evidence="1">The sequence shown here is derived from an EMBL/GenBank/DDBJ whole genome shotgun (WGS) entry which is preliminary data.</text>
</comment>
<evidence type="ECO:0000313" key="1">
    <source>
        <dbReference type="EMBL" id="KKN27650.1"/>
    </source>
</evidence>
<name>A0A0F9P6X6_9ZZZZ</name>
<proteinExistence type="predicted"/>
<dbReference type="AlphaFoldDB" id="A0A0F9P6X6"/>
<reference evidence="1" key="1">
    <citation type="journal article" date="2015" name="Nature">
        <title>Complex archaea that bridge the gap between prokaryotes and eukaryotes.</title>
        <authorList>
            <person name="Spang A."/>
            <person name="Saw J.H."/>
            <person name="Jorgensen S.L."/>
            <person name="Zaremba-Niedzwiedzka K."/>
            <person name="Martijn J."/>
            <person name="Lind A.E."/>
            <person name="van Eijk R."/>
            <person name="Schleper C."/>
            <person name="Guy L."/>
            <person name="Ettema T.J."/>
        </authorList>
    </citation>
    <scope>NUCLEOTIDE SEQUENCE</scope>
</reference>
<organism evidence="1">
    <name type="scientific">marine sediment metagenome</name>
    <dbReference type="NCBI Taxonomy" id="412755"/>
    <lineage>
        <taxon>unclassified sequences</taxon>
        <taxon>metagenomes</taxon>
        <taxon>ecological metagenomes</taxon>
    </lineage>
</organism>
<sequence>MKKITREMIKRSGACANGYIWFLEIFGNNKSVTYEKLYKIAPEMYKGWIKEKFYKEPDTHPNYKGKFKVGQEVYRQSYGLGNWYRGKIYKIDLNRNGKGFHVIMDDNFHQYRNVVTIDNIFSSLEELKNYWINEINKIKERY</sequence>
<gene>
    <name evidence="1" type="ORF">LCGC14_0862440</name>
</gene>